<dbReference type="Proteomes" id="UP000190092">
    <property type="component" value="Unassembled WGS sequence"/>
</dbReference>
<dbReference type="RefSeq" id="WP_085931890.1">
    <property type="nucleotide sequence ID" value="NZ_FUWJ01000001.1"/>
</dbReference>
<accession>A0A1T4JLG2</accession>
<keyword evidence="1" id="KW-1133">Transmembrane helix</keyword>
<name>A0A1T4JLG2_9HYPH</name>
<feature type="transmembrane region" description="Helical" evidence="1">
    <location>
        <begin position="7"/>
        <end position="33"/>
    </location>
</feature>
<protein>
    <submittedName>
        <fullName evidence="2">Uncharacterized protein</fullName>
    </submittedName>
</protein>
<keyword evidence="1" id="KW-0472">Membrane</keyword>
<proteinExistence type="predicted"/>
<dbReference type="EMBL" id="FUWJ01000001">
    <property type="protein sequence ID" value="SJZ30999.1"/>
    <property type="molecule type" value="Genomic_DNA"/>
</dbReference>
<keyword evidence="3" id="KW-1185">Reference proteome</keyword>
<evidence type="ECO:0000313" key="3">
    <source>
        <dbReference type="Proteomes" id="UP000190092"/>
    </source>
</evidence>
<feature type="transmembrane region" description="Helical" evidence="1">
    <location>
        <begin position="109"/>
        <end position="128"/>
    </location>
</feature>
<organism evidence="2 3">
    <name type="scientific">Enhydrobacter aerosaccus</name>
    <dbReference type="NCBI Taxonomy" id="225324"/>
    <lineage>
        <taxon>Bacteria</taxon>
        <taxon>Pseudomonadati</taxon>
        <taxon>Pseudomonadota</taxon>
        <taxon>Alphaproteobacteria</taxon>
        <taxon>Hyphomicrobiales</taxon>
        <taxon>Enhydrobacter</taxon>
    </lineage>
</organism>
<gene>
    <name evidence="2" type="ORF">SAMN02745126_00112</name>
</gene>
<feature type="transmembrane region" description="Helical" evidence="1">
    <location>
        <begin position="77"/>
        <end position="97"/>
    </location>
</feature>
<dbReference type="AlphaFoldDB" id="A0A1T4JLG2"/>
<feature type="transmembrane region" description="Helical" evidence="1">
    <location>
        <begin position="45"/>
        <end position="65"/>
    </location>
</feature>
<reference evidence="3" key="1">
    <citation type="submission" date="2017-02" db="EMBL/GenBank/DDBJ databases">
        <authorList>
            <person name="Varghese N."/>
            <person name="Submissions S."/>
        </authorList>
    </citation>
    <scope>NUCLEOTIDE SEQUENCE [LARGE SCALE GENOMIC DNA]</scope>
    <source>
        <strain evidence="3">ATCC 27094</strain>
    </source>
</reference>
<evidence type="ECO:0000313" key="2">
    <source>
        <dbReference type="EMBL" id="SJZ30999.1"/>
    </source>
</evidence>
<sequence length="153" mass="16059">MIGLIGLMALLAFCTLLYFCAVYIVPFAVGVWVSFWAIHAGSGEIGGFAIGAVAGVALFLIGKVTFQNSRSPAVRSLIAMAFAIPAAIAGFSLVQQVWPLIMTPTTWEYVVGVMVGVATGVTVIARLGRFALGGQPLFNGELTEPRTPVAEPK</sequence>
<keyword evidence="1" id="KW-0812">Transmembrane</keyword>
<evidence type="ECO:0000256" key="1">
    <source>
        <dbReference type="SAM" id="Phobius"/>
    </source>
</evidence>